<organism evidence="2 3">
    <name type="scientific">Flagellimonas nanhaiensis</name>
    <dbReference type="NCBI Taxonomy" id="2292706"/>
    <lineage>
        <taxon>Bacteria</taxon>
        <taxon>Pseudomonadati</taxon>
        <taxon>Bacteroidota</taxon>
        <taxon>Flavobacteriia</taxon>
        <taxon>Flavobacteriales</taxon>
        <taxon>Flavobacteriaceae</taxon>
        <taxon>Flagellimonas</taxon>
    </lineage>
</organism>
<dbReference type="Proteomes" id="UP000261828">
    <property type="component" value="Unassembled WGS sequence"/>
</dbReference>
<evidence type="ECO:0000313" key="2">
    <source>
        <dbReference type="EMBL" id="RDY58415.1"/>
    </source>
</evidence>
<proteinExistence type="predicted"/>
<keyword evidence="1" id="KW-0472">Membrane</keyword>
<keyword evidence="1" id="KW-1133">Transmembrane helix</keyword>
<dbReference type="AlphaFoldDB" id="A0A371JMR8"/>
<comment type="caution">
    <text evidence="2">The sequence shown here is derived from an EMBL/GenBank/DDBJ whole genome shotgun (WGS) entry which is preliminary data.</text>
</comment>
<keyword evidence="3" id="KW-1185">Reference proteome</keyword>
<evidence type="ECO:0000256" key="1">
    <source>
        <dbReference type="SAM" id="Phobius"/>
    </source>
</evidence>
<gene>
    <name evidence="2" type="ORF">DX873_15555</name>
</gene>
<feature type="transmembrane region" description="Helical" evidence="1">
    <location>
        <begin position="21"/>
        <end position="40"/>
    </location>
</feature>
<dbReference type="EMBL" id="QTJX01000004">
    <property type="protein sequence ID" value="RDY58415.1"/>
    <property type="molecule type" value="Genomic_DNA"/>
</dbReference>
<dbReference type="RefSeq" id="WP_116185411.1">
    <property type="nucleotide sequence ID" value="NZ_QTJX01000004.1"/>
</dbReference>
<reference evidence="2 3" key="1">
    <citation type="submission" date="2018-08" db="EMBL/GenBank/DDBJ databases">
        <title>Muricauda nanhaiensis sp. nov., isolated from seawater of the South China Sea.</title>
        <authorList>
            <person name="Dang Y."/>
        </authorList>
    </citation>
    <scope>NUCLEOTIDE SEQUENCE [LARGE SCALE GENOMIC DNA]</scope>
    <source>
        <strain evidence="2 3">SM1704</strain>
    </source>
</reference>
<accession>A0A371JMR8</accession>
<keyword evidence="1" id="KW-0812">Transmembrane</keyword>
<sequence length="94" mass="10879">MKRYEVYKNIRKGAMIWGLPISLFAMMMLLILGSLLIIIFSSSLWVIIGAFLLNGTFYIVLTKIARKAITINIVKVFPKIISNKKENIQYYVDY</sequence>
<dbReference type="OrthoDB" id="1449306at2"/>
<feature type="transmembrane region" description="Helical" evidence="1">
    <location>
        <begin position="46"/>
        <end position="65"/>
    </location>
</feature>
<evidence type="ECO:0000313" key="3">
    <source>
        <dbReference type="Proteomes" id="UP000261828"/>
    </source>
</evidence>
<name>A0A371JMR8_9FLAO</name>
<protein>
    <submittedName>
        <fullName evidence="2">Uncharacterized protein</fullName>
    </submittedName>
</protein>